<protein>
    <recommendedName>
        <fullName evidence="8">P-type Zn(2+) transporter</fullName>
        <ecNumber evidence="8">7.2.2.12</ecNumber>
    </recommendedName>
</protein>
<dbReference type="InterPro" id="IPR059000">
    <property type="entry name" value="ATPase_P-type_domA"/>
</dbReference>
<dbReference type="SFLD" id="SFLDS00003">
    <property type="entry name" value="Haloacid_Dehalogenase"/>
    <property type="match status" value="1"/>
</dbReference>
<accession>A0A495PZR1</accession>
<dbReference type="PROSITE" id="PS00154">
    <property type="entry name" value="ATPASE_E1_E2"/>
    <property type="match status" value="1"/>
</dbReference>
<dbReference type="InterPro" id="IPR027256">
    <property type="entry name" value="P-typ_ATPase_IB"/>
</dbReference>
<comment type="caution">
    <text evidence="13">The sequence shown here is derived from an EMBL/GenBank/DDBJ whole genome shotgun (WGS) entry which is preliminary data.</text>
</comment>
<proteinExistence type="inferred from homology"/>
<dbReference type="SUPFAM" id="SSF56784">
    <property type="entry name" value="HAD-like"/>
    <property type="match status" value="1"/>
</dbReference>
<evidence type="ECO:0000256" key="6">
    <source>
        <dbReference type="ARBA" id="ARBA00022989"/>
    </source>
</evidence>
<dbReference type="EC" id="7.2.2.12" evidence="8"/>
<feature type="region of interest" description="Disordered" evidence="11">
    <location>
        <begin position="150"/>
        <end position="194"/>
    </location>
</feature>
<dbReference type="GO" id="GO:0016887">
    <property type="term" value="F:ATP hydrolysis activity"/>
    <property type="evidence" value="ECO:0007669"/>
    <property type="project" value="InterPro"/>
</dbReference>
<dbReference type="Gene3D" id="3.40.50.1000">
    <property type="entry name" value="HAD superfamily/HAD-like"/>
    <property type="match status" value="1"/>
</dbReference>
<feature type="transmembrane region" description="Helical" evidence="10">
    <location>
        <begin position="793"/>
        <end position="812"/>
    </location>
</feature>
<dbReference type="InterPro" id="IPR008250">
    <property type="entry name" value="ATPase_P-typ_transduc_dom_A_sf"/>
</dbReference>
<dbReference type="Gene3D" id="2.70.150.10">
    <property type="entry name" value="Calcium-transporting ATPase, cytoplasmic transduction domain A"/>
    <property type="match status" value="1"/>
</dbReference>
<evidence type="ECO:0000259" key="12">
    <source>
        <dbReference type="Pfam" id="PF00122"/>
    </source>
</evidence>
<dbReference type="Gene3D" id="3.30.70.100">
    <property type="match status" value="2"/>
</dbReference>
<evidence type="ECO:0000256" key="1">
    <source>
        <dbReference type="ARBA" id="ARBA00004370"/>
    </source>
</evidence>
<keyword evidence="3 10" id="KW-0812">Transmembrane</keyword>
<dbReference type="InterPro" id="IPR044492">
    <property type="entry name" value="P_typ_ATPase_HD_dom"/>
</dbReference>
<dbReference type="GO" id="GO:0016463">
    <property type="term" value="F:P-type zinc transporter activity"/>
    <property type="evidence" value="ECO:0007669"/>
    <property type="project" value="UniProtKB-EC"/>
</dbReference>
<dbReference type="CDD" id="cd07551">
    <property type="entry name" value="P-type_ATPase_HM_ZosA_PfeT-like"/>
    <property type="match status" value="1"/>
</dbReference>
<evidence type="ECO:0000256" key="7">
    <source>
        <dbReference type="ARBA" id="ARBA00023136"/>
    </source>
</evidence>
<dbReference type="GO" id="GO:0046872">
    <property type="term" value="F:metal ion binding"/>
    <property type="evidence" value="ECO:0007669"/>
    <property type="project" value="UniProtKB-KW"/>
</dbReference>
<dbReference type="GO" id="GO:0005886">
    <property type="term" value="C:plasma membrane"/>
    <property type="evidence" value="ECO:0007669"/>
    <property type="project" value="UniProtKB-SubCell"/>
</dbReference>
<dbReference type="EMBL" id="RBLG01000001">
    <property type="protein sequence ID" value="RKS56017.1"/>
    <property type="molecule type" value="Genomic_DNA"/>
</dbReference>
<dbReference type="RefSeq" id="WP_121344752.1">
    <property type="nucleotide sequence ID" value="NZ_RBLG01000001.1"/>
</dbReference>
<dbReference type="Pfam" id="PF00702">
    <property type="entry name" value="Hydrolase"/>
    <property type="match status" value="1"/>
</dbReference>
<feature type="transmembrane region" description="Helical" evidence="10">
    <location>
        <begin position="479"/>
        <end position="503"/>
    </location>
</feature>
<evidence type="ECO:0000256" key="10">
    <source>
        <dbReference type="RuleBase" id="RU362081"/>
    </source>
</evidence>
<dbReference type="InterPro" id="IPR023214">
    <property type="entry name" value="HAD_sf"/>
</dbReference>
<keyword evidence="10" id="KW-0067">ATP-binding</keyword>
<dbReference type="NCBIfam" id="TIGR01494">
    <property type="entry name" value="ATPase_P-type"/>
    <property type="match status" value="1"/>
</dbReference>
<keyword evidence="10" id="KW-0547">Nucleotide-binding</keyword>
<evidence type="ECO:0000256" key="11">
    <source>
        <dbReference type="SAM" id="MobiDB-lite"/>
    </source>
</evidence>
<dbReference type="AlphaFoldDB" id="A0A495PZR1"/>
<dbReference type="PRINTS" id="PR00119">
    <property type="entry name" value="CATATPASE"/>
</dbReference>
<dbReference type="InterPro" id="IPR018303">
    <property type="entry name" value="ATPase_P-typ_P_site"/>
</dbReference>
<dbReference type="OrthoDB" id="1521937at2"/>
<dbReference type="Pfam" id="PF00122">
    <property type="entry name" value="E1-E2_ATPase"/>
    <property type="match status" value="1"/>
</dbReference>
<comment type="subcellular location">
    <subcellularLocation>
        <location evidence="10">Cell membrane</location>
    </subcellularLocation>
    <subcellularLocation>
        <location evidence="1">Membrane</location>
    </subcellularLocation>
</comment>
<name>A0A495PZR1_9FLAO</name>
<dbReference type="InterPro" id="IPR051014">
    <property type="entry name" value="Cation_Transport_ATPase_IB"/>
</dbReference>
<dbReference type="InterPro" id="IPR001757">
    <property type="entry name" value="P_typ_ATPase"/>
</dbReference>
<keyword evidence="4 10" id="KW-0479">Metal-binding</keyword>
<evidence type="ECO:0000256" key="4">
    <source>
        <dbReference type="ARBA" id="ARBA00022723"/>
    </source>
</evidence>
<evidence type="ECO:0000256" key="5">
    <source>
        <dbReference type="ARBA" id="ARBA00022967"/>
    </source>
</evidence>
<dbReference type="InterPro" id="IPR023298">
    <property type="entry name" value="ATPase_P-typ_TM_dom_sf"/>
</dbReference>
<comment type="catalytic activity">
    <reaction evidence="9">
        <text>Zn(2+)(in) + ATP + H2O = Zn(2+)(out) + ADP + phosphate + H(+)</text>
        <dbReference type="Rhea" id="RHEA:20621"/>
        <dbReference type="ChEBI" id="CHEBI:15377"/>
        <dbReference type="ChEBI" id="CHEBI:15378"/>
        <dbReference type="ChEBI" id="CHEBI:29105"/>
        <dbReference type="ChEBI" id="CHEBI:30616"/>
        <dbReference type="ChEBI" id="CHEBI:43474"/>
        <dbReference type="ChEBI" id="CHEBI:456216"/>
        <dbReference type="EC" id="7.2.2.12"/>
    </reaction>
</comment>
<feature type="transmembrane region" description="Helical" evidence="10">
    <location>
        <begin position="230"/>
        <end position="248"/>
    </location>
</feature>
<dbReference type="InterPro" id="IPR023299">
    <property type="entry name" value="ATPase_P-typ_cyto_dom_N"/>
</dbReference>
<evidence type="ECO:0000256" key="9">
    <source>
        <dbReference type="ARBA" id="ARBA00047308"/>
    </source>
</evidence>
<keyword evidence="14" id="KW-1185">Reference proteome</keyword>
<dbReference type="InterPro" id="IPR036412">
    <property type="entry name" value="HAD-like_sf"/>
</dbReference>
<evidence type="ECO:0000256" key="8">
    <source>
        <dbReference type="ARBA" id="ARBA00039097"/>
    </source>
</evidence>
<feature type="compositionally biased region" description="Basic and acidic residues" evidence="11">
    <location>
        <begin position="161"/>
        <end position="194"/>
    </location>
</feature>
<reference evidence="13 14" key="1">
    <citation type="submission" date="2018-10" db="EMBL/GenBank/DDBJ databases">
        <title>Genomic Encyclopedia of Archaeal and Bacterial Type Strains, Phase II (KMG-II): from individual species to whole genera.</title>
        <authorList>
            <person name="Goeker M."/>
        </authorList>
    </citation>
    <scope>NUCLEOTIDE SEQUENCE [LARGE SCALE GENOMIC DNA]</scope>
    <source>
        <strain evidence="13 14">DSM 19839</strain>
    </source>
</reference>
<feature type="domain" description="P-type ATPase A" evidence="12">
    <location>
        <begin position="313"/>
        <end position="428"/>
    </location>
</feature>
<dbReference type="SFLD" id="SFLDF00027">
    <property type="entry name" value="p-type_atpase"/>
    <property type="match status" value="1"/>
</dbReference>
<dbReference type="PANTHER" id="PTHR48085:SF5">
    <property type="entry name" value="CADMIUM_ZINC-TRANSPORTING ATPASE HMA4-RELATED"/>
    <property type="match status" value="1"/>
</dbReference>
<evidence type="ECO:0000256" key="3">
    <source>
        <dbReference type="ARBA" id="ARBA00022692"/>
    </source>
</evidence>
<feature type="transmembrane region" description="Helical" evidence="10">
    <location>
        <begin position="818"/>
        <end position="837"/>
    </location>
</feature>
<dbReference type="GO" id="GO:0005524">
    <property type="term" value="F:ATP binding"/>
    <property type="evidence" value="ECO:0007669"/>
    <property type="project" value="UniProtKB-UniRule"/>
</dbReference>
<keyword evidence="10" id="KW-1003">Cell membrane</keyword>
<organism evidence="13 14">
    <name type="scientific">Gillisia mitskevichiae</name>
    <dbReference type="NCBI Taxonomy" id="270921"/>
    <lineage>
        <taxon>Bacteria</taxon>
        <taxon>Pseudomonadati</taxon>
        <taxon>Bacteroidota</taxon>
        <taxon>Flavobacteriia</taxon>
        <taxon>Flavobacteriales</taxon>
        <taxon>Flavobacteriaceae</taxon>
        <taxon>Gillisia</taxon>
    </lineage>
</organism>
<dbReference type="SUPFAM" id="SSF81665">
    <property type="entry name" value="Calcium ATPase, transmembrane domain M"/>
    <property type="match status" value="1"/>
</dbReference>
<evidence type="ECO:0000256" key="2">
    <source>
        <dbReference type="ARBA" id="ARBA00006024"/>
    </source>
</evidence>
<keyword evidence="7 10" id="KW-0472">Membrane</keyword>
<evidence type="ECO:0000313" key="14">
    <source>
        <dbReference type="Proteomes" id="UP000276282"/>
    </source>
</evidence>
<dbReference type="SFLD" id="SFLDG00002">
    <property type="entry name" value="C1.7:_P-type_atpase_like"/>
    <property type="match status" value="1"/>
</dbReference>
<evidence type="ECO:0000313" key="13">
    <source>
        <dbReference type="EMBL" id="RKS56017.1"/>
    </source>
</evidence>
<feature type="transmembrane region" description="Helical" evidence="10">
    <location>
        <begin position="205"/>
        <end position="224"/>
    </location>
</feature>
<dbReference type="NCBIfam" id="TIGR01525">
    <property type="entry name" value="ATPase-IB_hvy"/>
    <property type="match status" value="1"/>
</dbReference>
<gene>
    <name evidence="13" type="ORF">BC962_0993</name>
</gene>
<dbReference type="SUPFAM" id="SSF81653">
    <property type="entry name" value="Calcium ATPase, transduction domain A"/>
    <property type="match status" value="1"/>
</dbReference>
<sequence length="841" mass="90784">MEKLKIEIPVILPQVPNEKDTCVERLISKLEEKDGIEKVHIADEKADATPQLCFHYDPDVISIDRIQSMAEQTGAKITEKYGHLLIEVKGIRHTRQARTIEKNLLGIKGVLEASVNAAGIIRLEYNKKETSFDHISERLKKDTLKIKKSSSADENGFNRRQPIDNSKDREQTGDANHKHKEGESHGAGEEHSHEHGGIFGKNTELIFSIICGALLGIGFGLSYVDSIPDWVSLSLYIGAYFFGGYFTAKEAIETVAKGGFEIDFLMLVAAIGAAILGEWAEGALLLFLFSLGHALEHYAMNKARKSIAALADLAPKTALLKKGGKTEEVGIEKLSIGDIIVVKPNSKISADGVVVNGKSSVNQAPITGESVPVDKVPVEDTSKEYSQDDEIKDENRVFAGTINGNNTLEVKVIKEAKDSTLSRLVKLVNEAQTQKSPTQLLTDKFEKYFVPSVLILVGILLFAFLVIDEPFSASFYRAMAVLVAASPCALAISTPSAVLSGVARAARGGVLIKGGRPLEDLGELTALAFDKTGTLTEGKPKLTKVVPLGDIEENELLKIAVAVENLSDHPLAKAVVRDGKERLESTEIPDASDLEAVLGKGIKASLGSDKIYVGNLDLYEDLDEAKPSEEITSKIKELESGGNTTMLIRRNQEYIGIIALMDTPREAAKETLKKLKEIGIKRMIMLTGDNQKVADAVAKEIGLTDAWGSLLPEEKVDAIKKLKKEESKVAMVGDGVNDAPAMANSTVGIAMGAAGSDVALETADIALMADKLETLPFAIGLSRKAKAIIKQNLWVSLGIVSLLIPATIFGWANIGIAVVIHEGSTLLVVFNALRLLAYKKS</sequence>
<dbReference type="PANTHER" id="PTHR48085">
    <property type="entry name" value="CADMIUM/ZINC-TRANSPORTING ATPASE HMA2-RELATED"/>
    <property type="match status" value="1"/>
</dbReference>
<dbReference type="Proteomes" id="UP000276282">
    <property type="component" value="Unassembled WGS sequence"/>
</dbReference>
<dbReference type="Gene3D" id="3.40.1110.10">
    <property type="entry name" value="Calcium-transporting ATPase, cytoplasmic domain N"/>
    <property type="match status" value="1"/>
</dbReference>
<keyword evidence="6 10" id="KW-1133">Transmembrane helix</keyword>
<feature type="transmembrane region" description="Helical" evidence="10">
    <location>
        <begin position="448"/>
        <end position="467"/>
    </location>
</feature>
<comment type="similarity">
    <text evidence="2 10">Belongs to the cation transport ATPase (P-type) (TC 3.A.3) family. Type IB subfamily.</text>
</comment>
<keyword evidence="5" id="KW-1278">Translocase</keyword>